<accession>A0A4Z0PP12</accession>
<dbReference type="EMBL" id="SRLD01000005">
    <property type="protein sequence ID" value="TGE19001.1"/>
    <property type="molecule type" value="Genomic_DNA"/>
</dbReference>
<dbReference type="OrthoDB" id="1431329at2"/>
<organism evidence="1 2">
    <name type="scientific">Hymenobacter elongatus</name>
    <dbReference type="NCBI Taxonomy" id="877208"/>
    <lineage>
        <taxon>Bacteria</taxon>
        <taxon>Pseudomonadati</taxon>
        <taxon>Bacteroidota</taxon>
        <taxon>Cytophagia</taxon>
        <taxon>Cytophagales</taxon>
        <taxon>Hymenobacteraceae</taxon>
        <taxon>Hymenobacter</taxon>
    </lineage>
</organism>
<dbReference type="AlphaFoldDB" id="A0A4Z0PP12"/>
<reference evidence="1 2" key="1">
    <citation type="submission" date="2019-04" db="EMBL/GenBank/DDBJ databases">
        <authorList>
            <person name="Feng G."/>
            <person name="Zhang J."/>
            <person name="Zhu H."/>
        </authorList>
    </citation>
    <scope>NUCLEOTIDE SEQUENCE [LARGE SCALE GENOMIC DNA]</scope>
    <source>
        <strain evidence="1 2">JCM 17223</strain>
    </source>
</reference>
<dbReference type="RefSeq" id="WP_135496513.1">
    <property type="nucleotide sequence ID" value="NZ_SRLD01000005.1"/>
</dbReference>
<keyword evidence="2" id="KW-1185">Reference proteome</keyword>
<protein>
    <recommendedName>
        <fullName evidence="3">Lipoprotein</fullName>
    </recommendedName>
</protein>
<comment type="caution">
    <text evidence="1">The sequence shown here is derived from an EMBL/GenBank/DDBJ whole genome shotgun (WGS) entry which is preliminary data.</text>
</comment>
<name>A0A4Z0PP12_9BACT</name>
<gene>
    <name evidence="1" type="ORF">E5J99_04455</name>
</gene>
<evidence type="ECO:0000313" key="2">
    <source>
        <dbReference type="Proteomes" id="UP000297739"/>
    </source>
</evidence>
<proteinExistence type="predicted"/>
<evidence type="ECO:0008006" key="3">
    <source>
        <dbReference type="Google" id="ProtNLM"/>
    </source>
</evidence>
<sequence>MKFGFFSAIISLFLVATACKQKVSGEELEIYIQDTHNGLVHIQDVQDIHITASYLPVDLLVFRDFSPEHPATAIAFQEASSAYNAVQYFTLTFSVKGHEVLDPAVGLNKYGALLRTLSFGMQQYVSITTADGDTLRPLTYSLDRTYAMSSATQLLLAFPLRPKAEWLQVNVREFGLGCGNLAFRFRQSDIQKIPKISFQ</sequence>
<dbReference type="Proteomes" id="UP000297739">
    <property type="component" value="Unassembled WGS sequence"/>
</dbReference>
<dbReference type="PROSITE" id="PS51257">
    <property type="entry name" value="PROKAR_LIPOPROTEIN"/>
    <property type="match status" value="1"/>
</dbReference>
<evidence type="ECO:0000313" key="1">
    <source>
        <dbReference type="EMBL" id="TGE19001.1"/>
    </source>
</evidence>